<evidence type="ECO:0000256" key="1">
    <source>
        <dbReference type="SAM" id="Phobius"/>
    </source>
</evidence>
<accession>A0A0F9TV15</accession>
<keyword evidence="1" id="KW-0812">Transmembrane</keyword>
<comment type="caution">
    <text evidence="3">The sequence shown here is derived from an EMBL/GenBank/DDBJ whole genome shotgun (WGS) entry which is preliminary data.</text>
</comment>
<keyword evidence="1" id="KW-1133">Transmembrane helix</keyword>
<protein>
    <recommendedName>
        <fullName evidence="2">Phage shock protein PspC N-terminal domain-containing protein</fullName>
    </recommendedName>
</protein>
<proteinExistence type="predicted"/>
<name>A0A0F9TV15_9ZZZZ</name>
<feature type="domain" description="Phage shock protein PspC N-terminal" evidence="2">
    <location>
        <begin position="38"/>
        <end position="78"/>
    </location>
</feature>
<dbReference type="InterPro" id="IPR007168">
    <property type="entry name" value="Phageshock_PspC_N"/>
</dbReference>
<gene>
    <name evidence="3" type="ORF">LCGC14_0347000</name>
</gene>
<sequence>MFRLCCWGIFNEYKSLILYQMNVFYKLLLYFQKRGFEVCGRIAERLGIRARVVRTSFIYLTFVTVGFGFALYLFLAFWLRIKDLIYTKRNSVFDL</sequence>
<dbReference type="Pfam" id="PF04024">
    <property type="entry name" value="PspC"/>
    <property type="match status" value="1"/>
</dbReference>
<evidence type="ECO:0000313" key="3">
    <source>
        <dbReference type="EMBL" id="KKN78777.1"/>
    </source>
</evidence>
<feature type="transmembrane region" description="Helical" evidence="1">
    <location>
        <begin position="57"/>
        <end position="79"/>
    </location>
</feature>
<reference evidence="3" key="1">
    <citation type="journal article" date="2015" name="Nature">
        <title>Complex archaea that bridge the gap between prokaryotes and eukaryotes.</title>
        <authorList>
            <person name="Spang A."/>
            <person name="Saw J.H."/>
            <person name="Jorgensen S.L."/>
            <person name="Zaremba-Niedzwiedzka K."/>
            <person name="Martijn J."/>
            <person name="Lind A.E."/>
            <person name="van Eijk R."/>
            <person name="Schleper C."/>
            <person name="Guy L."/>
            <person name="Ettema T.J."/>
        </authorList>
    </citation>
    <scope>NUCLEOTIDE SEQUENCE</scope>
</reference>
<keyword evidence="1" id="KW-0472">Membrane</keyword>
<dbReference type="EMBL" id="LAZR01000257">
    <property type="protein sequence ID" value="KKN78777.1"/>
    <property type="molecule type" value="Genomic_DNA"/>
</dbReference>
<dbReference type="AlphaFoldDB" id="A0A0F9TV15"/>
<evidence type="ECO:0000259" key="2">
    <source>
        <dbReference type="Pfam" id="PF04024"/>
    </source>
</evidence>
<organism evidence="3">
    <name type="scientific">marine sediment metagenome</name>
    <dbReference type="NCBI Taxonomy" id="412755"/>
    <lineage>
        <taxon>unclassified sequences</taxon>
        <taxon>metagenomes</taxon>
        <taxon>ecological metagenomes</taxon>
    </lineage>
</organism>